<evidence type="ECO:0000313" key="2">
    <source>
        <dbReference type="Proteomes" id="UP000828941"/>
    </source>
</evidence>
<evidence type="ECO:0000313" key="1">
    <source>
        <dbReference type="EMBL" id="KAI4354727.1"/>
    </source>
</evidence>
<organism evidence="1 2">
    <name type="scientific">Bauhinia variegata</name>
    <name type="common">Purple orchid tree</name>
    <name type="synonym">Phanera variegata</name>
    <dbReference type="NCBI Taxonomy" id="167791"/>
    <lineage>
        <taxon>Eukaryota</taxon>
        <taxon>Viridiplantae</taxon>
        <taxon>Streptophyta</taxon>
        <taxon>Embryophyta</taxon>
        <taxon>Tracheophyta</taxon>
        <taxon>Spermatophyta</taxon>
        <taxon>Magnoliopsida</taxon>
        <taxon>eudicotyledons</taxon>
        <taxon>Gunneridae</taxon>
        <taxon>Pentapetalae</taxon>
        <taxon>rosids</taxon>
        <taxon>fabids</taxon>
        <taxon>Fabales</taxon>
        <taxon>Fabaceae</taxon>
        <taxon>Cercidoideae</taxon>
        <taxon>Cercideae</taxon>
        <taxon>Bauhiniinae</taxon>
        <taxon>Bauhinia</taxon>
    </lineage>
</organism>
<protein>
    <submittedName>
        <fullName evidence="1">Uncharacterized protein</fullName>
    </submittedName>
</protein>
<reference evidence="1 2" key="1">
    <citation type="journal article" date="2022" name="DNA Res.">
        <title>Chromosomal-level genome assembly of the orchid tree Bauhinia variegata (Leguminosae; Cercidoideae) supports the allotetraploid origin hypothesis of Bauhinia.</title>
        <authorList>
            <person name="Zhong Y."/>
            <person name="Chen Y."/>
            <person name="Zheng D."/>
            <person name="Pang J."/>
            <person name="Liu Y."/>
            <person name="Luo S."/>
            <person name="Meng S."/>
            <person name="Qian L."/>
            <person name="Wei D."/>
            <person name="Dai S."/>
            <person name="Zhou R."/>
        </authorList>
    </citation>
    <scope>NUCLEOTIDE SEQUENCE [LARGE SCALE GENOMIC DNA]</scope>
    <source>
        <strain evidence="1">BV-YZ2020</strain>
    </source>
</reference>
<name>A0ACB9Q1S0_BAUVA</name>
<accession>A0ACB9Q1S0</accession>
<sequence length="184" mass="21961">MGNLKHFNYEKLKKRLKEKNNYEQAEKTLMEFNRFIQENIQEICHCYAGMLKQTLEELVDIMLIDAVFVMELSIRKLNTTKYNNDYILSKPYLSKAVALDFLLLENQVPFSILEELYKYVPALPTSQKSSFLELACWYFAYFDPQKGSSEKLKRKHIVQVIHFTDLVRNFYLPIHLNFRSWINV</sequence>
<comment type="caution">
    <text evidence="1">The sequence shown here is derived from an EMBL/GenBank/DDBJ whole genome shotgun (WGS) entry which is preliminary data.</text>
</comment>
<keyword evidence="2" id="KW-1185">Reference proteome</keyword>
<dbReference type="Proteomes" id="UP000828941">
    <property type="component" value="Chromosome 2"/>
</dbReference>
<dbReference type="EMBL" id="CM039427">
    <property type="protein sequence ID" value="KAI4354727.1"/>
    <property type="molecule type" value="Genomic_DNA"/>
</dbReference>
<proteinExistence type="predicted"/>
<gene>
    <name evidence="1" type="ORF">L6164_003573</name>
</gene>